<comment type="caution">
    <text evidence="2">The sequence shown here is derived from an EMBL/GenBank/DDBJ whole genome shotgun (WGS) entry which is preliminary data.</text>
</comment>
<organism evidence="2 3">
    <name type="scientific">Ralstonia edaphi</name>
    <dbReference type="NCBI Taxonomy" id="3058599"/>
    <lineage>
        <taxon>Bacteria</taxon>
        <taxon>Pseudomonadati</taxon>
        <taxon>Pseudomonadota</taxon>
        <taxon>Betaproteobacteria</taxon>
        <taxon>Burkholderiales</taxon>
        <taxon>Burkholderiaceae</taxon>
        <taxon>Ralstonia</taxon>
    </lineage>
</organism>
<name>A0AB72X6T0_9RALS</name>
<reference evidence="2 3" key="1">
    <citation type="submission" date="2023-07" db="EMBL/GenBank/DDBJ databases">
        <authorList>
            <person name="Peeters C."/>
        </authorList>
    </citation>
    <scope>NUCLEOTIDE SEQUENCE [LARGE SCALE GENOMIC DNA]</scope>
    <source>
        <strain evidence="2 3">R-16034</strain>
    </source>
</reference>
<evidence type="ECO:0000313" key="3">
    <source>
        <dbReference type="Proteomes" id="UP001189225"/>
    </source>
</evidence>
<evidence type="ECO:0000256" key="1">
    <source>
        <dbReference type="SAM" id="SignalP"/>
    </source>
</evidence>
<protein>
    <submittedName>
        <fullName evidence="2">Uncharacterized protein</fullName>
    </submittedName>
</protein>
<keyword evidence="3" id="KW-1185">Reference proteome</keyword>
<feature type="signal peptide" evidence="1">
    <location>
        <begin position="1"/>
        <end position="41"/>
    </location>
</feature>
<accession>A0AB72X6T0</accession>
<dbReference type="Proteomes" id="UP001189225">
    <property type="component" value="Unassembled WGS sequence"/>
</dbReference>
<dbReference type="AlphaFoldDB" id="A0AB72X6T0"/>
<proteinExistence type="predicted"/>
<keyword evidence="1" id="KW-0732">Signal</keyword>
<evidence type="ECO:0000313" key="2">
    <source>
        <dbReference type="EMBL" id="CAJ0744382.1"/>
    </source>
</evidence>
<gene>
    <name evidence="2" type="ORF">R16034_04402</name>
</gene>
<feature type="chain" id="PRO_5044493824" evidence="1">
    <location>
        <begin position="42"/>
        <end position="166"/>
    </location>
</feature>
<dbReference type="EMBL" id="CATWHI010000007">
    <property type="protein sequence ID" value="CAJ0744382.1"/>
    <property type="molecule type" value="Genomic_DNA"/>
</dbReference>
<dbReference type="RefSeq" id="WP_316902043.1">
    <property type="nucleotide sequence ID" value="NZ_CATWHI010000007.1"/>
</dbReference>
<sequence>MEKTGLLHRLGCSKLLAGRSRMVASFILMALTSALCATAHAEQADEPAWRAKPQAYATVDNIFAAREPFSRARVVNRALVEATSDKGLRFWFRIFGPNYRIYSEAGEARRIAAGVYLYTGNGEATCDLLFRLWPKRSLRVEGRPTPDGSQGGARFCPTAITLSFKP</sequence>